<dbReference type="GO" id="GO:0007264">
    <property type="term" value="P:small GTPase-mediated signal transduction"/>
    <property type="evidence" value="ECO:0007669"/>
    <property type="project" value="EnsemblFungi"/>
</dbReference>
<name>U1HRE8_ENDPU</name>
<dbReference type="GO" id="GO:0032507">
    <property type="term" value="P:maintenance of protein location in cell"/>
    <property type="evidence" value="ECO:0007669"/>
    <property type="project" value="EnsemblFungi"/>
</dbReference>
<dbReference type="GO" id="GO:0003925">
    <property type="term" value="F:G protein activity"/>
    <property type="evidence" value="ECO:0007669"/>
    <property type="project" value="UniProtKB-EC"/>
</dbReference>
<evidence type="ECO:0000313" key="14">
    <source>
        <dbReference type="EMBL" id="ERF73075.1"/>
    </source>
</evidence>
<evidence type="ECO:0000313" key="15">
    <source>
        <dbReference type="Proteomes" id="UP000019373"/>
    </source>
</evidence>
<dbReference type="SMART" id="SM00175">
    <property type="entry name" value="RAB"/>
    <property type="match status" value="1"/>
</dbReference>
<gene>
    <name evidence="14" type="ORF">EPUS_06536</name>
</gene>
<keyword evidence="7" id="KW-0378">Hydrolase</keyword>
<evidence type="ECO:0000256" key="10">
    <source>
        <dbReference type="ARBA" id="ARBA00023288"/>
    </source>
</evidence>
<dbReference type="SUPFAM" id="SSF52540">
    <property type="entry name" value="P-loop containing nucleoside triphosphate hydrolases"/>
    <property type="match status" value="1"/>
</dbReference>
<dbReference type="GO" id="GO:0005525">
    <property type="term" value="F:GTP binding"/>
    <property type="evidence" value="ECO:0007669"/>
    <property type="project" value="UniProtKB-KW"/>
</dbReference>
<dbReference type="RefSeq" id="XP_007801246.1">
    <property type="nucleotide sequence ID" value="XM_007803055.1"/>
</dbReference>
<dbReference type="AlphaFoldDB" id="U1HRE8"/>
<dbReference type="PROSITE" id="PS51420">
    <property type="entry name" value="RHO"/>
    <property type="match status" value="1"/>
</dbReference>
<comment type="similarity">
    <text evidence="2">Belongs to the small GTPase superfamily. Ras family.</text>
</comment>
<evidence type="ECO:0000256" key="7">
    <source>
        <dbReference type="ARBA" id="ARBA00022801"/>
    </source>
</evidence>
<dbReference type="OrthoDB" id="5976022at2759"/>
<keyword evidence="8" id="KW-0342">GTP-binding</keyword>
<dbReference type="eggNOG" id="KOG0395">
    <property type="taxonomic scope" value="Eukaryota"/>
</dbReference>
<proteinExistence type="inferred from homology"/>
<dbReference type="SMART" id="SM00176">
    <property type="entry name" value="RAN"/>
    <property type="match status" value="1"/>
</dbReference>
<dbReference type="FunFam" id="3.40.50.300:FF:000631">
    <property type="entry name" value="Ras small monomeric GTPase"/>
    <property type="match status" value="1"/>
</dbReference>
<dbReference type="GO" id="GO:0007120">
    <property type="term" value="P:axial cellular bud site selection"/>
    <property type="evidence" value="ECO:0007669"/>
    <property type="project" value="EnsemblFungi"/>
</dbReference>
<evidence type="ECO:0000256" key="11">
    <source>
        <dbReference type="ARBA" id="ARBA00023289"/>
    </source>
</evidence>
<dbReference type="PANTHER" id="PTHR24070">
    <property type="entry name" value="RAS, DI-RAS, AND RHEB FAMILY MEMBERS OF SMALL GTPASE SUPERFAMILY"/>
    <property type="match status" value="1"/>
</dbReference>
<dbReference type="GO" id="GO:0000755">
    <property type="term" value="P:cytogamy"/>
    <property type="evidence" value="ECO:0007669"/>
    <property type="project" value="EnsemblFungi"/>
</dbReference>
<dbReference type="PROSITE" id="PS51419">
    <property type="entry name" value="RAB"/>
    <property type="match status" value="1"/>
</dbReference>
<dbReference type="GO" id="GO:0005886">
    <property type="term" value="C:plasma membrane"/>
    <property type="evidence" value="ECO:0007669"/>
    <property type="project" value="UniProtKB-SubCell"/>
</dbReference>
<dbReference type="HOGENOM" id="CLU_041217_9_6_1"/>
<sequence length="242" mass="26791">MSLQPRREYHIVVLGAGGVGKSCLTAQFVQNVWIESYDPTIEDSYRKQIEVDGRQCILEILDTAGTEQFTAMRELYMKQGQGFLLVFSITSMSSLQELAELREQIIRIKDDENIPLVIVGNKSDLEEDRVVSRARAFQISQAWGNAPYYETSARRRANVSAARSSAKTCTELRCGIKRVGLEEEADELAVAATGQDESVGETSVSSSKAGVCLLGDQHDIDVSAWRFGLAENIEMTPYTPKG</sequence>
<evidence type="ECO:0000256" key="12">
    <source>
        <dbReference type="ARBA" id="ARBA00048098"/>
    </source>
</evidence>
<comment type="subcellular location">
    <subcellularLocation>
        <location evidence="1">Cell membrane</location>
        <topology evidence="1">Lipid-anchor</topology>
        <orientation evidence="1">Cytoplasmic side</orientation>
    </subcellularLocation>
</comment>
<dbReference type="GeneID" id="19241476"/>
<keyword evidence="15" id="KW-1185">Reference proteome</keyword>
<dbReference type="SMART" id="SM00174">
    <property type="entry name" value="RHO"/>
    <property type="match status" value="1"/>
</dbReference>
<dbReference type="GO" id="GO:0032153">
    <property type="term" value="C:cell division site"/>
    <property type="evidence" value="ECO:0007669"/>
    <property type="project" value="EnsemblFungi"/>
</dbReference>
<organism evidence="14 15">
    <name type="scientific">Endocarpon pusillum (strain Z07020 / HMAS-L-300199)</name>
    <name type="common">Lichen-forming fungus</name>
    <dbReference type="NCBI Taxonomy" id="1263415"/>
    <lineage>
        <taxon>Eukaryota</taxon>
        <taxon>Fungi</taxon>
        <taxon>Dikarya</taxon>
        <taxon>Ascomycota</taxon>
        <taxon>Pezizomycotina</taxon>
        <taxon>Eurotiomycetes</taxon>
        <taxon>Chaetothyriomycetidae</taxon>
        <taxon>Verrucariales</taxon>
        <taxon>Verrucariaceae</taxon>
        <taxon>Endocarpon</taxon>
    </lineage>
</organism>
<dbReference type="EC" id="3.6.5.2" evidence="3"/>
<dbReference type="GO" id="GO:2000114">
    <property type="term" value="P:regulation of establishment of cell polarity"/>
    <property type="evidence" value="ECO:0007669"/>
    <property type="project" value="EnsemblFungi"/>
</dbReference>
<evidence type="ECO:0000256" key="9">
    <source>
        <dbReference type="ARBA" id="ARBA00023136"/>
    </source>
</evidence>
<dbReference type="InterPro" id="IPR005225">
    <property type="entry name" value="Small_GTP-bd"/>
</dbReference>
<evidence type="ECO:0000256" key="1">
    <source>
        <dbReference type="ARBA" id="ARBA00004342"/>
    </source>
</evidence>
<dbReference type="Gene3D" id="3.40.50.300">
    <property type="entry name" value="P-loop containing nucleotide triphosphate hydrolases"/>
    <property type="match status" value="1"/>
</dbReference>
<keyword evidence="5" id="KW-0488">Methylation</keyword>
<keyword evidence="4" id="KW-1003">Cell membrane</keyword>
<evidence type="ECO:0000256" key="8">
    <source>
        <dbReference type="ARBA" id="ARBA00023134"/>
    </source>
</evidence>
<dbReference type="GO" id="GO:0005774">
    <property type="term" value="C:vacuolar membrane"/>
    <property type="evidence" value="ECO:0007669"/>
    <property type="project" value="EnsemblFungi"/>
</dbReference>
<evidence type="ECO:0000256" key="2">
    <source>
        <dbReference type="ARBA" id="ARBA00008344"/>
    </source>
</evidence>
<keyword evidence="11" id="KW-0636">Prenylation</keyword>
<dbReference type="NCBIfam" id="TIGR00231">
    <property type="entry name" value="small_GTP"/>
    <property type="match status" value="1"/>
</dbReference>
<evidence type="ECO:0000256" key="4">
    <source>
        <dbReference type="ARBA" id="ARBA00022475"/>
    </source>
</evidence>
<evidence type="ECO:0000256" key="6">
    <source>
        <dbReference type="ARBA" id="ARBA00022741"/>
    </source>
</evidence>
<dbReference type="Pfam" id="PF00071">
    <property type="entry name" value="Ras"/>
    <property type="match status" value="1"/>
</dbReference>
<keyword evidence="9" id="KW-0472">Membrane</keyword>
<dbReference type="GO" id="GO:0000131">
    <property type="term" value="C:incipient cellular bud site"/>
    <property type="evidence" value="ECO:0007669"/>
    <property type="project" value="EnsemblFungi"/>
</dbReference>
<dbReference type="SMART" id="SM00173">
    <property type="entry name" value="RAS"/>
    <property type="match status" value="1"/>
</dbReference>
<dbReference type="InterPro" id="IPR020849">
    <property type="entry name" value="Small_GTPase_Ras-type"/>
</dbReference>
<dbReference type="EMBL" id="KE720986">
    <property type="protein sequence ID" value="ERF73075.1"/>
    <property type="molecule type" value="Genomic_DNA"/>
</dbReference>
<dbReference type="Proteomes" id="UP000019373">
    <property type="component" value="Unassembled WGS sequence"/>
</dbReference>
<dbReference type="GO" id="GO:0035025">
    <property type="term" value="P:positive regulation of Rho protein signal transduction"/>
    <property type="evidence" value="ECO:0007669"/>
    <property type="project" value="EnsemblFungi"/>
</dbReference>
<reference evidence="15" key="1">
    <citation type="journal article" date="2014" name="BMC Genomics">
        <title>Genome characteristics reveal the impact of lichenization on lichen-forming fungus Endocarpon pusillum Hedwig (Verrucariales, Ascomycota).</title>
        <authorList>
            <person name="Wang Y.-Y."/>
            <person name="Liu B."/>
            <person name="Zhang X.-Y."/>
            <person name="Zhou Q.-M."/>
            <person name="Zhang T."/>
            <person name="Li H."/>
            <person name="Yu Y.-F."/>
            <person name="Zhang X.-L."/>
            <person name="Hao X.-Y."/>
            <person name="Wang M."/>
            <person name="Wang L."/>
            <person name="Wei J.-C."/>
        </authorList>
    </citation>
    <scope>NUCLEOTIDE SEQUENCE [LARGE SCALE GENOMIC DNA]</scope>
    <source>
        <strain evidence="15">Z07020 / HMAS-L-300199</strain>
    </source>
</reference>
<evidence type="ECO:0000256" key="5">
    <source>
        <dbReference type="ARBA" id="ARBA00022481"/>
    </source>
</evidence>
<dbReference type="InterPro" id="IPR027417">
    <property type="entry name" value="P-loop_NTPase"/>
</dbReference>
<protein>
    <recommendedName>
        <fullName evidence="13">Ras-related protein RSR1</fullName>
        <ecNumber evidence="3">3.6.5.2</ecNumber>
    </recommendedName>
</protein>
<dbReference type="InterPro" id="IPR001806">
    <property type="entry name" value="Small_GTPase"/>
</dbReference>
<dbReference type="GO" id="GO:0045184">
    <property type="term" value="P:establishment of protein localization"/>
    <property type="evidence" value="ECO:0007669"/>
    <property type="project" value="EnsemblFungi"/>
</dbReference>
<keyword evidence="6" id="KW-0547">Nucleotide-binding</keyword>
<evidence type="ECO:0000256" key="13">
    <source>
        <dbReference type="ARBA" id="ARBA00072720"/>
    </source>
</evidence>
<keyword evidence="10" id="KW-0449">Lipoprotein</keyword>
<dbReference type="PROSITE" id="PS51421">
    <property type="entry name" value="RAS"/>
    <property type="match status" value="1"/>
</dbReference>
<dbReference type="GO" id="GO:0005935">
    <property type="term" value="C:cellular bud neck"/>
    <property type="evidence" value="ECO:0007669"/>
    <property type="project" value="EnsemblFungi"/>
</dbReference>
<dbReference type="PRINTS" id="PR00449">
    <property type="entry name" value="RASTRNSFRMNG"/>
</dbReference>
<comment type="catalytic activity">
    <reaction evidence="12">
        <text>GTP + H2O = GDP + phosphate + H(+)</text>
        <dbReference type="Rhea" id="RHEA:19669"/>
        <dbReference type="ChEBI" id="CHEBI:15377"/>
        <dbReference type="ChEBI" id="CHEBI:15378"/>
        <dbReference type="ChEBI" id="CHEBI:37565"/>
        <dbReference type="ChEBI" id="CHEBI:43474"/>
        <dbReference type="ChEBI" id="CHEBI:58189"/>
        <dbReference type="EC" id="3.6.5.2"/>
    </reaction>
</comment>
<accession>U1HRE8</accession>
<dbReference type="GO" id="GO:0007121">
    <property type="term" value="P:bipolar cellular bud site selection"/>
    <property type="evidence" value="ECO:0007669"/>
    <property type="project" value="EnsemblFungi"/>
</dbReference>
<evidence type="ECO:0000256" key="3">
    <source>
        <dbReference type="ARBA" id="ARBA00011984"/>
    </source>
</evidence>